<gene>
    <name evidence="2" type="ORF">ABVK25_011731</name>
</gene>
<organism evidence="2 3">
    <name type="scientific">Lepraria finkii</name>
    <dbReference type="NCBI Taxonomy" id="1340010"/>
    <lineage>
        <taxon>Eukaryota</taxon>
        <taxon>Fungi</taxon>
        <taxon>Dikarya</taxon>
        <taxon>Ascomycota</taxon>
        <taxon>Pezizomycotina</taxon>
        <taxon>Lecanoromycetes</taxon>
        <taxon>OSLEUM clade</taxon>
        <taxon>Lecanoromycetidae</taxon>
        <taxon>Lecanorales</taxon>
        <taxon>Lecanorineae</taxon>
        <taxon>Stereocaulaceae</taxon>
        <taxon>Lepraria</taxon>
    </lineage>
</organism>
<reference evidence="2 3" key="1">
    <citation type="submission" date="2024-09" db="EMBL/GenBank/DDBJ databases">
        <title>Rethinking Asexuality: The Enigmatic Case of Functional Sexual Genes in Lepraria (Stereocaulaceae).</title>
        <authorList>
            <person name="Doellman M."/>
            <person name="Sun Y."/>
            <person name="Barcenas-Pena A."/>
            <person name="Lumbsch H.T."/>
            <person name="Grewe F."/>
        </authorList>
    </citation>
    <scope>NUCLEOTIDE SEQUENCE [LARGE SCALE GENOMIC DNA]</scope>
    <source>
        <strain evidence="2 3">Grewe 0041</strain>
    </source>
</reference>
<name>A0ABR4AP96_9LECA</name>
<evidence type="ECO:0000313" key="2">
    <source>
        <dbReference type="EMBL" id="KAL2046606.1"/>
    </source>
</evidence>
<protein>
    <submittedName>
        <fullName evidence="2">Uncharacterized protein</fullName>
    </submittedName>
</protein>
<feature type="region of interest" description="Disordered" evidence="1">
    <location>
        <begin position="45"/>
        <end position="88"/>
    </location>
</feature>
<dbReference type="EMBL" id="JBHFEH010000112">
    <property type="protein sequence ID" value="KAL2046606.1"/>
    <property type="molecule type" value="Genomic_DNA"/>
</dbReference>
<evidence type="ECO:0000313" key="3">
    <source>
        <dbReference type="Proteomes" id="UP001590951"/>
    </source>
</evidence>
<feature type="compositionally biased region" description="Polar residues" evidence="1">
    <location>
        <begin position="68"/>
        <end position="81"/>
    </location>
</feature>
<sequence>MTTGVTEDGHSNCHGHPLPIFVHSHRFISILFLWIRMRSLRNPTRSVSGNILPGTINPPPGFKRGSMPTITTRQDGTPEYSSENEECQTKTATDTAFYVIYGVDGAGKTTTTAAT</sequence>
<proteinExistence type="predicted"/>
<comment type="caution">
    <text evidence="2">The sequence shown here is derived from an EMBL/GenBank/DDBJ whole genome shotgun (WGS) entry which is preliminary data.</text>
</comment>
<evidence type="ECO:0000256" key="1">
    <source>
        <dbReference type="SAM" id="MobiDB-lite"/>
    </source>
</evidence>
<keyword evidence="3" id="KW-1185">Reference proteome</keyword>
<accession>A0ABR4AP96</accession>
<dbReference type="Proteomes" id="UP001590951">
    <property type="component" value="Unassembled WGS sequence"/>
</dbReference>